<protein>
    <submittedName>
        <fullName evidence="1">Uncharacterized protein</fullName>
    </submittedName>
</protein>
<proteinExistence type="predicted"/>
<name>A0A1M3KXE7_9BACT</name>
<dbReference type="Proteomes" id="UP000184233">
    <property type="component" value="Unassembled WGS sequence"/>
</dbReference>
<accession>A0A1M3KXE7</accession>
<dbReference type="STRING" id="1895771.BGO89_11140"/>
<reference evidence="1 2" key="1">
    <citation type="submission" date="2016-09" db="EMBL/GenBank/DDBJ databases">
        <title>Genome-resolved meta-omics ties microbial dynamics to process performance in biotechnology for thiocyanate degradation.</title>
        <authorList>
            <person name="Kantor R.S."/>
            <person name="Huddy R.J."/>
            <person name="Iyer R."/>
            <person name="Thomas B.C."/>
            <person name="Brown C.T."/>
            <person name="Anantharaman K."/>
            <person name="Tringe S."/>
            <person name="Hettich R.L."/>
            <person name="Harrison S.T."/>
            <person name="Banfield J.F."/>
        </authorList>
    </citation>
    <scope>NUCLEOTIDE SEQUENCE [LARGE SCALE GENOMIC DNA]</scope>
    <source>
        <strain evidence="1">59-99</strain>
    </source>
</reference>
<dbReference type="EMBL" id="MKVH01000024">
    <property type="protein sequence ID" value="OJX57057.1"/>
    <property type="molecule type" value="Genomic_DNA"/>
</dbReference>
<organism evidence="1 2">
    <name type="scientific">Candidatus Kapaibacterium thiocyanatum</name>
    <dbReference type="NCBI Taxonomy" id="1895771"/>
    <lineage>
        <taxon>Bacteria</taxon>
        <taxon>Pseudomonadati</taxon>
        <taxon>Candidatus Kapaibacteriota</taxon>
        <taxon>Candidatus Kapaibacteriia</taxon>
        <taxon>Candidatus Kapaibacteriales</taxon>
        <taxon>Candidatus Kapaibacteriaceae</taxon>
        <taxon>Candidatus Kapaibacterium</taxon>
    </lineage>
</organism>
<evidence type="ECO:0000313" key="2">
    <source>
        <dbReference type="Proteomes" id="UP000184233"/>
    </source>
</evidence>
<dbReference type="AlphaFoldDB" id="A0A1M3KXE7"/>
<evidence type="ECO:0000313" key="1">
    <source>
        <dbReference type="EMBL" id="OJX57057.1"/>
    </source>
</evidence>
<comment type="caution">
    <text evidence="1">The sequence shown here is derived from an EMBL/GenBank/DDBJ whole genome shotgun (WGS) entry which is preliminary data.</text>
</comment>
<gene>
    <name evidence="1" type="ORF">BGO89_11140</name>
</gene>
<sequence length="127" mass="13795">MVENGLQRYEIGLFRKLAGLQPVTAFFMTTSDPVLLELDRARAARIAGNHGMVRVCARRAVGAAAGENAMAVLRRISGTITIPHHVRLRATMLQQGLRAQLQGGSVSDDPIADAELLIDYLRSNAKD</sequence>